<feature type="active site" description="Charge relay system" evidence="5">
    <location>
        <position position="464"/>
    </location>
</feature>
<accession>A0AAD9YAX5</accession>
<evidence type="ECO:0000313" key="9">
    <source>
        <dbReference type="Proteomes" id="UP001281614"/>
    </source>
</evidence>
<keyword evidence="9" id="KW-1185">Reference proteome</keyword>
<evidence type="ECO:0000259" key="7">
    <source>
        <dbReference type="Pfam" id="PF00082"/>
    </source>
</evidence>
<dbReference type="InterPro" id="IPR015500">
    <property type="entry name" value="Peptidase_S8_subtilisin-rel"/>
</dbReference>
<evidence type="ECO:0000256" key="2">
    <source>
        <dbReference type="ARBA" id="ARBA00022670"/>
    </source>
</evidence>
<dbReference type="PROSITE" id="PS51892">
    <property type="entry name" value="SUBTILASE"/>
    <property type="match status" value="1"/>
</dbReference>
<evidence type="ECO:0000256" key="3">
    <source>
        <dbReference type="ARBA" id="ARBA00022801"/>
    </source>
</evidence>
<name>A0AAD9YAX5_COLKA</name>
<protein>
    <submittedName>
        <fullName evidence="8">Pfs domain-containing protein</fullName>
    </submittedName>
</protein>
<dbReference type="PANTHER" id="PTHR43806:SF58">
    <property type="entry name" value="ALKALINE PROTEASE 1-RELATED"/>
    <property type="match status" value="1"/>
</dbReference>
<gene>
    <name evidence="8" type="ORF">CKAH01_17740</name>
</gene>
<evidence type="ECO:0000313" key="8">
    <source>
        <dbReference type="EMBL" id="KAK2752267.1"/>
    </source>
</evidence>
<dbReference type="GO" id="GO:0004252">
    <property type="term" value="F:serine-type endopeptidase activity"/>
    <property type="evidence" value="ECO:0007669"/>
    <property type="project" value="UniProtKB-UniRule"/>
</dbReference>
<dbReference type="SUPFAM" id="SSF52743">
    <property type="entry name" value="Subtilisin-like"/>
    <property type="match status" value="1"/>
</dbReference>
<feature type="compositionally biased region" description="Acidic residues" evidence="6">
    <location>
        <begin position="141"/>
        <end position="150"/>
    </location>
</feature>
<feature type="active site" description="Charge relay system" evidence="5">
    <location>
        <position position="499"/>
    </location>
</feature>
<dbReference type="GO" id="GO:0006508">
    <property type="term" value="P:proteolysis"/>
    <property type="evidence" value="ECO:0007669"/>
    <property type="project" value="UniProtKB-KW"/>
</dbReference>
<organism evidence="8 9">
    <name type="scientific">Colletotrichum kahawae</name>
    <name type="common">Coffee berry disease fungus</name>
    <dbReference type="NCBI Taxonomy" id="34407"/>
    <lineage>
        <taxon>Eukaryota</taxon>
        <taxon>Fungi</taxon>
        <taxon>Dikarya</taxon>
        <taxon>Ascomycota</taxon>
        <taxon>Pezizomycotina</taxon>
        <taxon>Sordariomycetes</taxon>
        <taxon>Hypocreomycetidae</taxon>
        <taxon>Glomerellales</taxon>
        <taxon>Glomerellaceae</taxon>
        <taxon>Colletotrichum</taxon>
        <taxon>Colletotrichum gloeosporioides species complex</taxon>
    </lineage>
</organism>
<keyword evidence="4 5" id="KW-0720">Serine protease</keyword>
<dbReference type="InterPro" id="IPR036852">
    <property type="entry name" value="Peptidase_S8/S53_dom_sf"/>
</dbReference>
<evidence type="ECO:0000256" key="4">
    <source>
        <dbReference type="ARBA" id="ARBA00022825"/>
    </source>
</evidence>
<evidence type="ECO:0000256" key="5">
    <source>
        <dbReference type="PROSITE-ProRule" id="PRU01240"/>
    </source>
</evidence>
<feature type="region of interest" description="Disordered" evidence="6">
    <location>
        <begin position="131"/>
        <end position="163"/>
    </location>
</feature>
<keyword evidence="3 5" id="KW-0378">Hydrolase</keyword>
<evidence type="ECO:0000256" key="1">
    <source>
        <dbReference type="ARBA" id="ARBA00011073"/>
    </source>
</evidence>
<feature type="active site" description="Charge relay system" evidence="5">
    <location>
        <position position="648"/>
    </location>
</feature>
<dbReference type="EMBL" id="VYYT01000253">
    <property type="protein sequence ID" value="KAK2752267.1"/>
    <property type="molecule type" value="Genomic_DNA"/>
</dbReference>
<sequence length="726" mass="81792">MSSSEKRINARDRFHLLQSVHPFFCRYLPTIEDVGNGRYGGLPEADLANDITILRSDIKSLPFKLRQIDIDQVMSDTDLDRLIGAFDSVLHLFEDSVLEGMTGEGTRPLEDADCVALFCIFPKLVTLRSWRQPPDTKPVDEDANCAEDAETSAADNKRSAKPDSTVLFEKQSDLSRSYYVNLPPPQKTVEMCRGIVERFGKDVAEVFPDDARGWNSESLQDDITDAEIDYIREARAFSKISSSLFSLLVDCITCQADHVARLHLFGFHKRQMEMLLGTGEQGWISMCFTQSLPEDIAALGVLVLELEANLEAEWTKDDEDYETAIKLHRARLYRILKEWKGELPDRYHSVGSACFRFEKLVEDFDHPEIDQGLRDLAILYKCIVNPLFRQLVSDFGDAERLFQGIPGLSVPVRQKRASEELMGTLDDGFLWDIRALRRNSSPIGLAETVRGERTPENIRIALLDTGIDTDDRMIKSAMKKNIVETRSWVGESCHDTYGHGTHVARLLIKMAPSAQIFIAKITDNKNVDPKDMWRIAEAIDWAVKKCNVDIISMSFGFEDENDAIDEAIERAFKADKLMFVAASNEGGNKKRSRLGRSSSVICIHACDGKGNKGLMSPNPLKRKENFTTLGVAVKSQWKKNTVYKSGTSFATPVAAAIAANVLEFANFRCNLSPKHRKLLYSRCGMVKVFEAMSEERDGYDYVQPGHLWDGKKEDELAKGIRDILAQ</sequence>
<feature type="domain" description="Peptidase S8/S53" evidence="7">
    <location>
        <begin position="457"/>
        <end position="666"/>
    </location>
</feature>
<dbReference type="Gene3D" id="3.40.50.200">
    <property type="entry name" value="Peptidase S8/S53 domain"/>
    <property type="match status" value="1"/>
</dbReference>
<dbReference type="InterPro" id="IPR000209">
    <property type="entry name" value="Peptidase_S8/S53_dom"/>
</dbReference>
<reference evidence="8" key="1">
    <citation type="submission" date="2023-02" db="EMBL/GenBank/DDBJ databases">
        <title>Colletotrichum kahawae CIFC_Que2 genome sequencing and assembly.</title>
        <authorList>
            <person name="Baroncelli R."/>
        </authorList>
    </citation>
    <scope>NUCLEOTIDE SEQUENCE</scope>
    <source>
        <strain evidence="8">CIFC_Que2</strain>
    </source>
</reference>
<dbReference type="Pfam" id="PF00082">
    <property type="entry name" value="Peptidase_S8"/>
    <property type="match status" value="1"/>
</dbReference>
<dbReference type="InterPro" id="IPR050131">
    <property type="entry name" value="Peptidase_S8_subtilisin-like"/>
</dbReference>
<evidence type="ECO:0000256" key="6">
    <source>
        <dbReference type="SAM" id="MobiDB-lite"/>
    </source>
</evidence>
<keyword evidence="2 5" id="KW-0645">Protease</keyword>
<dbReference type="InterPro" id="IPR023828">
    <property type="entry name" value="Peptidase_S8_Ser-AS"/>
</dbReference>
<proteinExistence type="inferred from homology"/>
<dbReference type="PRINTS" id="PR00723">
    <property type="entry name" value="SUBTILISIN"/>
</dbReference>
<dbReference type="AlphaFoldDB" id="A0AAD9YAX5"/>
<dbReference type="Proteomes" id="UP001281614">
    <property type="component" value="Unassembled WGS sequence"/>
</dbReference>
<comment type="caution">
    <text evidence="8">The sequence shown here is derived from an EMBL/GenBank/DDBJ whole genome shotgun (WGS) entry which is preliminary data.</text>
</comment>
<dbReference type="PANTHER" id="PTHR43806">
    <property type="entry name" value="PEPTIDASE S8"/>
    <property type="match status" value="1"/>
</dbReference>
<dbReference type="PROSITE" id="PS00138">
    <property type="entry name" value="SUBTILASE_SER"/>
    <property type="match status" value="1"/>
</dbReference>
<comment type="similarity">
    <text evidence="1 5">Belongs to the peptidase S8 family.</text>
</comment>